<organism evidence="2 5">
    <name type="scientific">Trichoderma gamsii</name>
    <dbReference type="NCBI Taxonomy" id="398673"/>
    <lineage>
        <taxon>Eukaryota</taxon>
        <taxon>Fungi</taxon>
        <taxon>Dikarya</taxon>
        <taxon>Ascomycota</taxon>
        <taxon>Pezizomycotina</taxon>
        <taxon>Sordariomycetes</taxon>
        <taxon>Hypocreomycetidae</taxon>
        <taxon>Hypocreales</taxon>
        <taxon>Hypocreaceae</taxon>
        <taxon>Trichoderma</taxon>
    </lineage>
</organism>
<feature type="chain" id="PRO_5014528123" evidence="1">
    <location>
        <begin position="17"/>
        <end position="110"/>
    </location>
</feature>
<evidence type="ECO:0000313" key="3">
    <source>
        <dbReference type="EMBL" id="PON29651.1"/>
    </source>
</evidence>
<dbReference type="OrthoDB" id="4880483at2759"/>
<gene>
    <name evidence="3" type="ORF">TGAM01_v201900</name>
    <name evidence="2" type="ORF">TGAMA5MH_10827</name>
</gene>
<dbReference type="EMBL" id="JPDN02000004">
    <property type="protein sequence ID" value="PON29651.1"/>
    <property type="molecule type" value="Genomic_DNA"/>
</dbReference>
<evidence type="ECO:0000313" key="5">
    <source>
        <dbReference type="Proteomes" id="UP000236546"/>
    </source>
</evidence>
<evidence type="ECO:0000313" key="4">
    <source>
        <dbReference type="Proteomes" id="UP000054821"/>
    </source>
</evidence>
<dbReference type="EMBL" id="MTYH01000156">
    <property type="protein sequence ID" value="PNP37258.1"/>
    <property type="molecule type" value="Genomic_DNA"/>
</dbReference>
<evidence type="ECO:0000313" key="2">
    <source>
        <dbReference type="EMBL" id="PNP37258.1"/>
    </source>
</evidence>
<comment type="caution">
    <text evidence="2">The sequence shown here is derived from an EMBL/GenBank/DDBJ whole genome shotgun (WGS) entry which is preliminary data.</text>
</comment>
<dbReference type="SUPFAM" id="SSF49695">
    <property type="entry name" value="gamma-Crystallin-like"/>
    <property type="match status" value="1"/>
</dbReference>
<reference evidence="3 4" key="1">
    <citation type="journal article" date="2016" name="Genome Announc.">
        <title>Draft Whole-Genome Sequence of Trichoderma gamsii T6085, a Promising Biocontrol Agent of Fusarium Head Blight on Wheat.</title>
        <authorList>
            <person name="Baroncelli R."/>
            <person name="Zapparata A."/>
            <person name="Piaggeschi G."/>
            <person name="Sarrocco S."/>
            <person name="Vannacci G."/>
        </authorList>
    </citation>
    <scope>NUCLEOTIDE SEQUENCE [LARGE SCALE GENOMIC DNA]</scope>
    <source>
        <strain evidence="3 4">T6085</strain>
    </source>
</reference>
<dbReference type="Gene3D" id="2.60.20.10">
    <property type="entry name" value="Crystallins"/>
    <property type="match status" value="1"/>
</dbReference>
<dbReference type="GeneID" id="29991001"/>
<evidence type="ECO:0000256" key="1">
    <source>
        <dbReference type="SAM" id="SignalP"/>
    </source>
</evidence>
<reference evidence="2 5" key="2">
    <citation type="submission" date="2017-02" db="EMBL/GenBank/DDBJ databases">
        <title>Genomes of Trichoderma spp. with biocontrol activity.</title>
        <authorList>
            <person name="Gardiner D."/>
            <person name="Kazan K."/>
            <person name="Vos C."/>
            <person name="Harvey P."/>
        </authorList>
    </citation>
    <scope>NUCLEOTIDE SEQUENCE [LARGE SCALE GENOMIC DNA]</scope>
    <source>
        <strain evidence="2 5">A5MH</strain>
    </source>
</reference>
<keyword evidence="1" id="KW-0732">Signal</keyword>
<dbReference type="Proteomes" id="UP000054821">
    <property type="component" value="Unassembled WGS sequence"/>
</dbReference>
<reference evidence="3" key="3">
    <citation type="submission" date="2017-08" db="EMBL/GenBank/DDBJ databases">
        <title>Trichoderma gamsii strain T6085, whole genome shotgun sequencing project.</title>
        <authorList>
            <person name="Baroncelli R."/>
        </authorList>
    </citation>
    <scope>NUCLEOTIDE SEQUENCE</scope>
    <source>
        <strain evidence="3">T6085</strain>
    </source>
</reference>
<dbReference type="Proteomes" id="UP000236546">
    <property type="component" value="Unassembled WGS sequence"/>
</dbReference>
<accession>A0A0W7V8Y0</accession>
<dbReference type="RefSeq" id="XP_018655868.1">
    <property type="nucleotide sequence ID" value="XM_018810918.1"/>
</dbReference>
<dbReference type="AlphaFoldDB" id="A0A0W7V8Y0"/>
<keyword evidence="4" id="KW-1185">Reference proteome</keyword>
<protein>
    <submittedName>
        <fullName evidence="2">Uncharacterized protein</fullName>
    </submittedName>
</protein>
<name>A0A0W7V8Y0_9HYPO</name>
<dbReference type="InterPro" id="IPR011024">
    <property type="entry name" value="G_crystallin-like"/>
</dbReference>
<proteinExistence type="predicted"/>
<feature type="signal peptide" evidence="1">
    <location>
        <begin position="1"/>
        <end position="16"/>
    </location>
</feature>
<sequence length="110" mass="11337">MQFSVLSLIFASVAAAQNVATLYSEPNFQGSTFDISGTDDALGACNTVTGFPIVQSIKIKAGHACDFYNTAACDIPYAAYDADTAETRVFGAFSAYSCAVAIPGGPFGGN</sequence>